<dbReference type="AlphaFoldDB" id="A0AAE4LMM0"/>
<dbReference type="Pfam" id="PF00884">
    <property type="entry name" value="Sulfatase"/>
    <property type="match status" value="1"/>
</dbReference>
<dbReference type="Proteomes" id="UP001181347">
    <property type="component" value="Unassembled WGS sequence"/>
</dbReference>
<keyword evidence="2 6" id="KW-0732">Signal</keyword>
<feature type="domain" description="Sulfatase N-terminal" evidence="7">
    <location>
        <begin position="39"/>
        <end position="389"/>
    </location>
</feature>
<proteinExistence type="inferred from homology"/>
<evidence type="ECO:0000313" key="9">
    <source>
        <dbReference type="Proteomes" id="UP001181347"/>
    </source>
</evidence>
<dbReference type="PANTHER" id="PTHR43108:SF8">
    <property type="entry name" value="SD21168P"/>
    <property type="match status" value="1"/>
</dbReference>
<dbReference type="PANTHER" id="PTHR43108">
    <property type="entry name" value="N-ACETYLGLUCOSAMINE-6-SULFATASE FAMILY MEMBER"/>
    <property type="match status" value="1"/>
</dbReference>
<feature type="signal peptide" evidence="6">
    <location>
        <begin position="1"/>
        <end position="23"/>
    </location>
</feature>
<dbReference type="InterPro" id="IPR017850">
    <property type="entry name" value="Alkaline_phosphatase_core_sf"/>
</dbReference>
<dbReference type="SUPFAM" id="SSF53649">
    <property type="entry name" value="Alkaline phosphatase-like"/>
    <property type="match status" value="1"/>
</dbReference>
<organism evidence="8 9">
    <name type="scientific">Alistipes finegoldii</name>
    <dbReference type="NCBI Taxonomy" id="214856"/>
    <lineage>
        <taxon>Bacteria</taxon>
        <taxon>Pseudomonadati</taxon>
        <taxon>Bacteroidota</taxon>
        <taxon>Bacteroidia</taxon>
        <taxon>Bacteroidales</taxon>
        <taxon>Rikenellaceae</taxon>
        <taxon>Alistipes</taxon>
    </lineage>
</organism>
<dbReference type="InterPro" id="IPR000917">
    <property type="entry name" value="Sulfatase_N"/>
</dbReference>
<feature type="chain" id="PRO_5042044549" evidence="6">
    <location>
        <begin position="24"/>
        <end position="516"/>
    </location>
</feature>
<name>A0AAE4LMM0_9BACT</name>
<dbReference type="PROSITE" id="PS00523">
    <property type="entry name" value="SULFATASE_1"/>
    <property type="match status" value="1"/>
</dbReference>
<keyword evidence="3" id="KW-0378">Hydrolase</keyword>
<sequence>MMHLKRIALPAGFAALAISQAAAQPAAPVPVARNGEKPRNVIFILSDDHRYDFMGFTGAVPWLQTPALDRMAREGACLKNAFVTTSLSSPSRASILTGLFTHTHTVVDNQAPKPDDLVFFPQYLQQNGYRTAFFGKWHMGNQDDMPQPGFDHWEGFRGQGTYYNTVLNINGERVKFDPELYSTDILTDHAIDFVRDNEEGPFFIYLSYKSVHSGFQPSPSRKGMYKDEKAVYPPSFNVPEYGIPRLPGKDADGRPLAGRGWYGESRLPDWVKNQRESWHGVDYQYHGALPYEEDFRNYCETVTSMDDAIGRLLDFLQAEGLGESTLVIYMGDNGFTWGEHGLIDKRNFYEPSVRVPMLAYCPELIPAGRTVEEMVQNIDVAPTIMAACGLAKAPQMCGESFLPLLKGGTAADWRKRIYYEYYWEYAFPQTPTVFGVRTDRYKYIRYHGIWDTNEFFDLQEDPYETVNLIDRPELQDTIRSLANDLYDWLETTGGMQIPLKRSVYYRHGDHRNAKTY</sequence>
<dbReference type="CDD" id="cd16031">
    <property type="entry name" value="G6S_like"/>
    <property type="match status" value="1"/>
</dbReference>
<dbReference type="GO" id="GO:0016787">
    <property type="term" value="F:hydrolase activity"/>
    <property type="evidence" value="ECO:0007669"/>
    <property type="project" value="UniProtKB-KW"/>
</dbReference>
<dbReference type="Gene3D" id="3.40.720.10">
    <property type="entry name" value="Alkaline Phosphatase, subunit A"/>
    <property type="match status" value="1"/>
</dbReference>
<gene>
    <name evidence="8" type="ORF">RVH17_10515</name>
</gene>
<evidence type="ECO:0000256" key="3">
    <source>
        <dbReference type="ARBA" id="ARBA00022801"/>
    </source>
</evidence>
<keyword evidence="4" id="KW-0325">Glycoprotein</keyword>
<comment type="PTM">
    <text evidence="5">The conversion to 3-oxoalanine (also known as C-formylglycine, FGly), of a serine or cysteine residue in prokaryotes and of a cysteine residue in eukaryotes, is critical for catalytic activity.</text>
</comment>
<evidence type="ECO:0000256" key="1">
    <source>
        <dbReference type="ARBA" id="ARBA00008779"/>
    </source>
</evidence>
<evidence type="ECO:0000259" key="7">
    <source>
        <dbReference type="Pfam" id="PF00884"/>
    </source>
</evidence>
<dbReference type="EMBL" id="JAWDES010000005">
    <property type="protein sequence ID" value="MDU0260528.1"/>
    <property type="molecule type" value="Genomic_DNA"/>
</dbReference>
<feature type="modified residue" description="3-oxoalanine (Ser)" evidence="5">
    <location>
        <position position="88"/>
    </location>
</feature>
<dbReference type="InterPro" id="IPR024607">
    <property type="entry name" value="Sulfatase_CS"/>
</dbReference>
<evidence type="ECO:0000256" key="5">
    <source>
        <dbReference type="PIRSR" id="PIRSR600917-52"/>
    </source>
</evidence>
<evidence type="ECO:0000313" key="8">
    <source>
        <dbReference type="EMBL" id="MDU0260528.1"/>
    </source>
</evidence>
<evidence type="ECO:0000256" key="4">
    <source>
        <dbReference type="ARBA" id="ARBA00023180"/>
    </source>
</evidence>
<evidence type="ECO:0000256" key="2">
    <source>
        <dbReference type="ARBA" id="ARBA00022729"/>
    </source>
</evidence>
<protein>
    <submittedName>
        <fullName evidence="8">Sulfatase</fullName>
    </submittedName>
</protein>
<accession>A0AAE4LMM0</accession>
<reference evidence="8" key="1">
    <citation type="submission" date="2023-10" db="EMBL/GenBank/DDBJ databases">
        <title>Genome Sequence of the Bacteria from From Gut Wall in Crohn's Disease.</title>
        <authorList>
            <person name="Rodriguez-Palacios A."/>
        </authorList>
    </citation>
    <scope>NUCLEOTIDE SEQUENCE</scope>
    <source>
        <strain evidence="8">CavFT-hAR58</strain>
    </source>
</reference>
<dbReference type="RefSeq" id="WP_237959111.1">
    <property type="nucleotide sequence ID" value="NZ_DBFJTA010000090.1"/>
</dbReference>
<comment type="caution">
    <text evidence="8">The sequence shown here is derived from an EMBL/GenBank/DDBJ whole genome shotgun (WGS) entry which is preliminary data.</text>
</comment>
<comment type="similarity">
    <text evidence="1">Belongs to the sulfatase family.</text>
</comment>
<evidence type="ECO:0000256" key="6">
    <source>
        <dbReference type="SAM" id="SignalP"/>
    </source>
</evidence>